<dbReference type="CDD" id="cd00212">
    <property type="entry name" value="PTS_IIB_glc"/>
    <property type="match status" value="1"/>
</dbReference>
<evidence type="ECO:0000256" key="12">
    <source>
        <dbReference type="SAM" id="Phobius"/>
    </source>
</evidence>
<evidence type="ECO:0000256" key="6">
    <source>
        <dbReference type="ARBA" id="ARBA00022683"/>
    </source>
</evidence>
<dbReference type="PANTHER" id="PTHR30175:SF1">
    <property type="entry name" value="PTS SYSTEM ARBUTIN-, CELLOBIOSE-, AND SALICIN-SPECIFIC EIIBC COMPONENT-RELATED"/>
    <property type="match status" value="1"/>
</dbReference>
<dbReference type="PROSITE" id="PS51103">
    <property type="entry name" value="PTS_EIIC_TYPE_1"/>
    <property type="match status" value="1"/>
</dbReference>
<dbReference type="InterPro" id="IPR003352">
    <property type="entry name" value="PTS_EIIC"/>
</dbReference>
<feature type="transmembrane region" description="Helical" evidence="12">
    <location>
        <begin position="293"/>
        <end position="321"/>
    </location>
</feature>
<evidence type="ECO:0000313" key="16">
    <source>
        <dbReference type="Proteomes" id="UP001055185"/>
    </source>
</evidence>
<evidence type="ECO:0000256" key="1">
    <source>
        <dbReference type="ARBA" id="ARBA00004651"/>
    </source>
</evidence>
<dbReference type="GO" id="GO:0016301">
    <property type="term" value="F:kinase activity"/>
    <property type="evidence" value="ECO:0007669"/>
    <property type="project" value="UniProtKB-KW"/>
</dbReference>
<dbReference type="GO" id="GO:0005886">
    <property type="term" value="C:plasma membrane"/>
    <property type="evidence" value="ECO:0007669"/>
    <property type="project" value="UniProtKB-SubCell"/>
</dbReference>
<evidence type="ECO:0000256" key="5">
    <source>
        <dbReference type="ARBA" id="ARBA00022679"/>
    </source>
</evidence>
<feature type="active site" description="Phosphocysteine intermediate; for EIIB activity" evidence="11">
    <location>
        <position position="32"/>
    </location>
</feature>
<dbReference type="GO" id="GO:0009401">
    <property type="term" value="P:phosphoenolpyruvate-dependent sugar phosphotransferase system"/>
    <property type="evidence" value="ECO:0007669"/>
    <property type="project" value="UniProtKB-KW"/>
</dbReference>
<proteinExistence type="predicted"/>
<feature type="domain" description="PTS EIIB type-1" evidence="13">
    <location>
        <begin position="10"/>
        <end position="92"/>
    </location>
</feature>
<keyword evidence="9 12" id="KW-1133">Transmembrane helix</keyword>
<dbReference type="PROSITE" id="PS51098">
    <property type="entry name" value="PTS_EIIB_TYPE_1"/>
    <property type="match status" value="1"/>
</dbReference>
<dbReference type="PANTHER" id="PTHR30175">
    <property type="entry name" value="PHOSPHOTRANSFERASE SYSTEM TRANSPORT PROTEIN"/>
    <property type="match status" value="1"/>
</dbReference>
<evidence type="ECO:0000256" key="8">
    <source>
        <dbReference type="ARBA" id="ARBA00022777"/>
    </source>
</evidence>
<dbReference type="GO" id="GO:0090589">
    <property type="term" value="F:protein-phosphocysteine-trehalose phosphotransferase system transporter activity"/>
    <property type="evidence" value="ECO:0007669"/>
    <property type="project" value="TreeGrafter"/>
</dbReference>
<dbReference type="EMBL" id="BQKV01000041">
    <property type="protein sequence ID" value="GJN64739.1"/>
    <property type="molecule type" value="Genomic_DNA"/>
</dbReference>
<protein>
    <submittedName>
        <fullName evidence="15">Uncharacterized protein</fullName>
    </submittedName>
</protein>
<feature type="transmembrane region" description="Helical" evidence="12">
    <location>
        <begin position="154"/>
        <end position="172"/>
    </location>
</feature>
<evidence type="ECO:0000259" key="13">
    <source>
        <dbReference type="PROSITE" id="PS51098"/>
    </source>
</evidence>
<dbReference type="GO" id="GO:0008982">
    <property type="term" value="F:protein-N(PI)-phosphohistidine-sugar phosphotransferase activity"/>
    <property type="evidence" value="ECO:0007669"/>
    <property type="project" value="InterPro"/>
</dbReference>
<keyword evidence="16" id="KW-1185">Reference proteome</keyword>
<name>A0AA37MY76_9FIRM</name>
<dbReference type="Pfam" id="PF00367">
    <property type="entry name" value="PTS_EIIB"/>
    <property type="match status" value="1"/>
</dbReference>
<evidence type="ECO:0000256" key="4">
    <source>
        <dbReference type="ARBA" id="ARBA00022597"/>
    </source>
</evidence>
<accession>A0AA37MY76</accession>
<dbReference type="InterPro" id="IPR001996">
    <property type="entry name" value="PTS_IIB_1"/>
</dbReference>
<feature type="transmembrane region" description="Helical" evidence="12">
    <location>
        <begin position="333"/>
        <end position="353"/>
    </location>
</feature>
<keyword evidence="4" id="KW-0762">Sugar transport</keyword>
<dbReference type="FunFam" id="3.30.1360.60:FF:000001">
    <property type="entry name" value="PTS system glucose-specific IIBC component PtsG"/>
    <property type="match status" value="1"/>
</dbReference>
<sequence>MAKVSKAELPLMAEQIVQCLGGKDNIARINHCATRLRVNPVDSSKVDKDGLKKIKGVIGIDASTGEIQVIVGAIIEDLYLAVEKITGNGGGKVADVPFYKKKPQEMFSSFLLLMAGCLSPVIPALIASGLLSTVLTIMTLVLKVDAATSPTYAILYNLSQTVFYFLPVLVAYTSAKKFGTEPVLAMVLACFLLYPDWVSAAAEGGYTSYFGLPVLRTTYNGAVIQIILSIFVMAQLDKLLKKIIPEAARHFVKPFALLLIMSVVTLTVTGPLGGLLTNYIYAGVSAIREVAPWAGVPAIVLLSTTIGLVAPGFHLALIPIATASLASVGYDDLINIWFFCCTITPGFIALAVGLRTRKGTLRQTAFAACLSALLGGISEPTTYGITYKLVKPYYAYLITALSTAVLAGLLHLKCYAFGGYSLTNILLYLGPDLDYTNFRNALLLVGYMAVMSFVTVNLIGFDDSSFDNEEKDPAFALN</sequence>
<comment type="caution">
    <text evidence="15">The sequence shown here is derived from an EMBL/GenBank/DDBJ whole genome shotgun (WGS) entry which is preliminary data.</text>
</comment>
<dbReference type="Proteomes" id="UP001055185">
    <property type="component" value="Unassembled WGS sequence"/>
</dbReference>
<feature type="domain" description="PTS EIIC type-1" evidence="14">
    <location>
        <begin position="112"/>
        <end position="475"/>
    </location>
</feature>
<keyword evidence="6" id="KW-0598">Phosphotransferase system</keyword>
<dbReference type="SUPFAM" id="SSF55604">
    <property type="entry name" value="Glucose permease domain IIB"/>
    <property type="match status" value="1"/>
</dbReference>
<dbReference type="Gene3D" id="3.30.1360.60">
    <property type="entry name" value="Glucose permease domain IIB"/>
    <property type="match status" value="1"/>
</dbReference>
<feature type="transmembrane region" description="Helical" evidence="12">
    <location>
        <begin position="438"/>
        <end position="461"/>
    </location>
</feature>
<dbReference type="GO" id="GO:0015771">
    <property type="term" value="P:trehalose transport"/>
    <property type="evidence" value="ECO:0007669"/>
    <property type="project" value="TreeGrafter"/>
</dbReference>
<feature type="transmembrane region" description="Helical" evidence="12">
    <location>
        <begin position="184"/>
        <end position="202"/>
    </location>
</feature>
<dbReference type="AlphaFoldDB" id="A0AA37MY76"/>
<keyword evidence="3" id="KW-1003">Cell membrane</keyword>
<keyword evidence="2" id="KW-0813">Transport</keyword>
<dbReference type="InterPro" id="IPR018113">
    <property type="entry name" value="PTrfase_EIIB_Cys"/>
</dbReference>
<evidence type="ECO:0000256" key="3">
    <source>
        <dbReference type="ARBA" id="ARBA00022475"/>
    </source>
</evidence>
<gene>
    <name evidence="15" type="ORF">JCM17207_13640</name>
</gene>
<feature type="transmembrane region" description="Helical" evidence="12">
    <location>
        <begin position="255"/>
        <end position="281"/>
    </location>
</feature>
<reference evidence="15" key="1">
    <citation type="journal article" date="2022" name="Int. J. Syst. Evol. Microbiol.">
        <title>Genome-based, phenotypic and chemotaxonomic classification of Faecalibacterium strains: proposal of three novel species Faecalibacterium duncaniae sp. nov., Faecalibacterium hattorii sp. nov. and Faecalibacterium gallinarum sp. nov. .</title>
        <authorList>
            <person name="Sakamoto M."/>
            <person name="Sakurai N."/>
            <person name="Tanno H."/>
            <person name="Iino T."/>
            <person name="Ohkuma M."/>
            <person name="Endo A."/>
        </authorList>
    </citation>
    <scope>NUCLEOTIDE SEQUENCE</scope>
    <source>
        <strain evidence="15">JCM 17207</strain>
    </source>
</reference>
<keyword evidence="5" id="KW-0808">Transferase</keyword>
<evidence type="ECO:0000313" key="15">
    <source>
        <dbReference type="EMBL" id="GJN64739.1"/>
    </source>
</evidence>
<comment type="subcellular location">
    <subcellularLocation>
        <location evidence="1">Cell membrane</location>
        <topology evidence="1">Multi-pass membrane protein</topology>
    </subcellularLocation>
</comment>
<feature type="transmembrane region" description="Helical" evidence="12">
    <location>
        <begin position="365"/>
        <end position="386"/>
    </location>
</feature>
<keyword evidence="7 12" id="KW-0812">Transmembrane</keyword>
<dbReference type="InterPro" id="IPR036878">
    <property type="entry name" value="Glu_permease_IIB"/>
</dbReference>
<evidence type="ECO:0000256" key="10">
    <source>
        <dbReference type="ARBA" id="ARBA00023136"/>
    </source>
</evidence>
<feature type="transmembrane region" description="Helical" evidence="12">
    <location>
        <begin position="214"/>
        <end position="234"/>
    </location>
</feature>
<dbReference type="RefSeq" id="WP_238316927.1">
    <property type="nucleotide sequence ID" value="NZ_BQKV01000041.1"/>
</dbReference>
<dbReference type="InterPro" id="IPR050558">
    <property type="entry name" value="PTS_Sugar-Specific_Components"/>
</dbReference>
<organism evidence="15 16">
    <name type="scientific">Faecalibacterium gallinarum</name>
    <dbReference type="NCBI Taxonomy" id="2903556"/>
    <lineage>
        <taxon>Bacteria</taxon>
        <taxon>Bacillati</taxon>
        <taxon>Bacillota</taxon>
        <taxon>Clostridia</taxon>
        <taxon>Eubacteriales</taxon>
        <taxon>Oscillospiraceae</taxon>
        <taxon>Faecalibacterium</taxon>
    </lineage>
</organism>
<evidence type="ECO:0000256" key="11">
    <source>
        <dbReference type="PROSITE-ProRule" id="PRU00421"/>
    </source>
</evidence>
<keyword evidence="8" id="KW-0418">Kinase</keyword>
<evidence type="ECO:0000259" key="14">
    <source>
        <dbReference type="PROSITE" id="PS51103"/>
    </source>
</evidence>
<evidence type="ECO:0000256" key="7">
    <source>
        <dbReference type="ARBA" id="ARBA00022692"/>
    </source>
</evidence>
<evidence type="ECO:0000256" key="2">
    <source>
        <dbReference type="ARBA" id="ARBA00022448"/>
    </source>
</evidence>
<evidence type="ECO:0000256" key="9">
    <source>
        <dbReference type="ARBA" id="ARBA00022989"/>
    </source>
</evidence>
<feature type="transmembrane region" description="Helical" evidence="12">
    <location>
        <begin position="110"/>
        <end position="142"/>
    </location>
</feature>
<dbReference type="InterPro" id="IPR013013">
    <property type="entry name" value="PTS_EIIC_1"/>
</dbReference>
<feature type="transmembrane region" description="Helical" evidence="12">
    <location>
        <begin position="393"/>
        <end position="418"/>
    </location>
</feature>
<keyword evidence="10 12" id="KW-0472">Membrane</keyword>
<dbReference type="Pfam" id="PF02378">
    <property type="entry name" value="PTS_EIIC"/>
    <property type="match status" value="1"/>
</dbReference>